<dbReference type="PANTHER" id="PTHR19848">
    <property type="entry name" value="WD40 REPEAT PROTEIN"/>
    <property type="match status" value="1"/>
</dbReference>
<keyword evidence="3" id="KW-0677">Repeat</keyword>
<feature type="region of interest" description="Disordered" evidence="5">
    <location>
        <begin position="176"/>
        <end position="196"/>
    </location>
</feature>
<proteinExistence type="predicted"/>
<dbReference type="ExpressionAtlas" id="A0A2K3E620">
    <property type="expression patterns" value="baseline and differential"/>
</dbReference>
<dbReference type="OrthoDB" id="1932312at2759"/>
<protein>
    <submittedName>
        <fullName evidence="6">Uncharacterized protein</fullName>
    </submittedName>
</protein>
<dbReference type="SMART" id="SM00320">
    <property type="entry name" value="WD40"/>
    <property type="match status" value="5"/>
</dbReference>
<keyword evidence="4" id="KW-0539">Nucleus</keyword>
<evidence type="ECO:0000256" key="3">
    <source>
        <dbReference type="ARBA" id="ARBA00022737"/>
    </source>
</evidence>
<dbReference type="EMBL" id="CM008962">
    <property type="protein sequence ID" value="PNW88214.1"/>
    <property type="molecule type" value="Genomic_DNA"/>
</dbReference>
<evidence type="ECO:0000256" key="1">
    <source>
        <dbReference type="ARBA" id="ARBA00004123"/>
    </source>
</evidence>
<dbReference type="Pfam" id="PF00400">
    <property type="entry name" value="WD40"/>
    <property type="match status" value="1"/>
</dbReference>
<gene>
    <name evidence="6" type="ORF">CHLRE_01g019500v5</name>
</gene>
<feature type="region of interest" description="Disordered" evidence="5">
    <location>
        <begin position="279"/>
        <end position="304"/>
    </location>
</feature>
<dbReference type="InterPro" id="IPR001680">
    <property type="entry name" value="WD40_rpt"/>
</dbReference>
<dbReference type="GO" id="GO:0005634">
    <property type="term" value="C:nucleus"/>
    <property type="evidence" value="ECO:0007669"/>
    <property type="project" value="UniProtKB-SubCell"/>
</dbReference>
<dbReference type="GeneID" id="5715179"/>
<name>A0A2K3E620_CHLRE</name>
<feature type="region of interest" description="Disordered" evidence="5">
    <location>
        <begin position="351"/>
        <end position="373"/>
    </location>
</feature>
<feature type="region of interest" description="Disordered" evidence="5">
    <location>
        <begin position="66"/>
        <end position="88"/>
    </location>
</feature>
<dbReference type="InterPro" id="IPR015943">
    <property type="entry name" value="WD40/YVTN_repeat-like_dom_sf"/>
</dbReference>
<dbReference type="InterPro" id="IPR036322">
    <property type="entry name" value="WD40_repeat_dom_sf"/>
</dbReference>
<dbReference type="RefSeq" id="XP_042928362.1">
    <property type="nucleotide sequence ID" value="XM_043058448.1"/>
</dbReference>
<comment type="subcellular location">
    <subcellularLocation>
        <location evidence="1">Nucleus</location>
    </subcellularLocation>
</comment>
<feature type="compositionally biased region" description="Gly residues" evidence="5">
    <location>
        <begin position="179"/>
        <end position="190"/>
    </location>
</feature>
<dbReference type="InParanoid" id="A0A2K3E620"/>
<evidence type="ECO:0000313" key="7">
    <source>
        <dbReference type="Proteomes" id="UP000006906"/>
    </source>
</evidence>
<evidence type="ECO:0000256" key="5">
    <source>
        <dbReference type="SAM" id="MobiDB-lite"/>
    </source>
</evidence>
<dbReference type="OMA" id="HKINIRG"/>
<feature type="compositionally biased region" description="Acidic residues" evidence="5">
    <location>
        <begin position="66"/>
        <end position="77"/>
    </location>
</feature>
<reference evidence="6 7" key="1">
    <citation type="journal article" date="2007" name="Science">
        <title>The Chlamydomonas genome reveals the evolution of key animal and plant functions.</title>
        <authorList>
            <person name="Merchant S.S."/>
            <person name="Prochnik S.E."/>
            <person name="Vallon O."/>
            <person name="Harris E.H."/>
            <person name="Karpowicz S.J."/>
            <person name="Witman G.B."/>
            <person name="Terry A."/>
            <person name="Salamov A."/>
            <person name="Fritz-Laylin L.K."/>
            <person name="Marechal-Drouard L."/>
            <person name="Marshall W.F."/>
            <person name="Qu L.H."/>
            <person name="Nelson D.R."/>
            <person name="Sanderfoot A.A."/>
            <person name="Spalding M.H."/>
            <person name="Kapitonov V.V."/>
            <person name="Ren Q."/>
            <person name="Ferris P."/>
            <person name="Lindquist E."/>
            <person name="Shapiro H."/>
            <person name="Lucas S.M."/>
            <person name="Grimwood J."/>
            <person name="Schmutz J."/>
            <person name="Cardol P."/>
            <person name="Cerutti H."/>
            <person name="Chanfreau G."/>
            <person name="Chen C.L."/>
            <person name="Cognat V."/>
            <person name="Croft M.T."/>
            <person name="Dent R."/>
            <person name="Dutcher S."/>
            <person name="Fernandez E."/>
            <person name="Fukuzawa H."/>
            <person name="Gonzalez-Ballester D."/>
            <person name="Gonzalez-Halphen D."/>
            <person name="Hallmann A."/>
            <person name="Hanikenne M."/>
            <person name="Hippler M."/>
            <person name="Inwood W."/>
            <person name="Jabbari K."/>
            <person name="Kalanon M."/>
            <person name="Kuras R."/>
            <person name="Lefebvre P.A."/>
            <person name="Lemaire S.D."/>
            <person name="Lobanov A.V."/>
            <person name="Lohr M."/>
            <person name="Manuell A."/>
            <person name="Meier I."/>
            <person name="Mets L."/>
            <person name="Mittag M."/>
            <person name="Mittelmeier T."/>
            <person name="Moroney J.V."/>
            <person name="Moseley J."/>
            <person name="Napoli C."/>
            <person name="Nedelcu A.M."/>
            <person name="Niyogi K."/>
            <person name="Novoselov S.V."/>
            <person name="Paulsen I.T."/>
            <person name="Pazour G."/>
            <person name="Purton S."/>
            <person name="Ral J.P."/>
            <person name="Riano-Pachon D.M."/>
            <person name="Riekhof W."/>
            <person name="Rymarquis L."/>
            <person name="Schroda M."/>
            <person name="Stern D."/>
            <person name="Umen J."/>
            <person name="Willows R."/>
            <person name="Wilson N."/>
            <person name="Zimmer S.L."/>
            <person name="Allmer J."/>
            <person name="Balk J."/>
            <person name="Bisova K."/>
            <person name="Chen C.J."/>
            <person name="Elias M."/>
            <person name="Gendler K."/>
            <person name="Hauser C."/>
            <person name="Lamb M.R."/>
            <person name="Ledford H."/>
            <person name="Long J.C."/>
            <person name="Minagawa J."/>
            <person name="Page M.D."/>
            <person name="Pan J."/>
            <person name="Pootakham W."/>
            <person name="Roje S."/>
            <person name="Rose A."/>
            <person name="Stahlberg E."/>
            <person name="Terauchi A.M."/>
            <person name="Yang P."/>
            <person name="Ball S."/>
            <person name="Bowler C."/>
            <person name="Dieckmann C.L."/>
            <person name="Gladyshev V.N."/>
            <person name="Green P."/>
            <person name="Jorgensen R."/>
            <person name="Mayfield S."/>
            <person name="Mueller-Roeber B."/>
            <person name="Rajamani S."/>
            <person name="Sayre R.T."/>
            <person name="Brokstein P."/>
            <person name="Dubchak I."/>
            <person name="Goodstein D."/>
            <person name="Hornick L."/>
            <person name="Huang Y.W."/>
            <person name="Jhaveri J."/>
            <person name="Luo Y."/>
            <person name="Martinez D."/>
            <person name="Ngau W.C."/>
            <person name="Otillar B."/>
            <person name="Poliakov A."/>
            <person name="Porter A."/>
            <person name="Szajkowski L."/>
            <person name="Werner G."/>
            <person name="Zhou K."/>
            <person name="Grigoriev I.V."/>
            <person name="Rokhsar D.S."/>
            <person name="Grossman A.R."/>
        </authorList>
    </citation>
    <scope>NUCLEOTIDE SEQUENCE [LARGE SCALE GENOMIC DNA]</scope>
    <source>
        <strain evidence="7">CC-503</strain>
    </source>
</reference>
<dbReference type="AlphaFoldDB" id="A0A2K3E620"/>
<keyword evidence="2" id="KW-0853">WD repeat</keyword>
<dbReference type="PANTHER" id="PTHR19848:SF0">
    <property type="entry name" value="NOTCHLESS PROTEIN HOMOLOG 1"/>
    <property type="match status" value="1"/>
</dbReference>
<dbReference type="SUPFAM" id="SSF50978">
    <property type="entry name" value="WD40 repeat-like"/>
    <property type="match status" value="1"/>
</dbReference>
<dbReference type="STRING" id="3055.A0A2K3E620"/>
<dbReference type="KEGG" id="cre:CHLRE_01g019500v5"/>
<dbReference type="Gramene" id="PNW88214">
    <property type="protein sequence ID" value="PNW88214"/>
    <property type="gene ID" value="CHLRE_01g019500v5"/>
</dbReference>
<organism evidence="6 7">
    <name type="scientific">Chlamydomonas reinhardtii</name>
    <name type="common">Chlamydomonas smithii</name>
    <dbReference type="NCBI Taxonomy" id="3055"/>
    <lineage>
        <taxon>Eukaryota</taxon>
        <taxon>Viridiplantae</taxon>
        <taxon>Chlorophyta</taxon>
        <taxon>core chlorophytes</taxon>
        <taxon>Chlorophyceae</taxon>
        <taxon>CS clade</taxon>
        <taxon>Chlamydomonadales</taxon>
        <taxon>Chlamydomonadaceae</taxon>
        <taxon>Chlamydomonas</taxon>
    </lineage>
</organism>
<keyword evidence="7" id="KW-1185">Reference proteome</keyword>
<evidence type="ECO:0000256" key="4">
    <source>
        <dbReference type="ARBA" id="ARBA00023242"/>
    </source>
</evidence>
<evidence type="ECO:0000313" key="6">
    <source>
        <dbReference type="EMBL" id="PNW88214.1"/>
    </source>
</evidence>
<dbReference type="Gene3D" id="2.130.10.10">
    <property type="entry name" value="YVTN repeat-like/Quinoprotein amine dehydrogenase"/>
    <property type="match status" value="2"/>
</dbReference>
<dbReference type="Proteomes" id="UP000006906">
    <property type="component" value="Chromosome 1"/>
</dbReference>
<sequence>MAEELDPDRLAQLMVLQWLHENGWHDALRALERSTGRLYDDTSLPEASQLMQLVWRRVEEKLEQQELLDEEDEEGEGEAGGGAGKRVSRVVRRRRQEEALQLLRAGADDYAREVVGSVPVELHRSNIIAVRLVPEAPGQAAAEAAAAASQGGRARTRVITAAGDGVVRCVALSQSAPGAGAGAEGDGSGDGSDSEPEVVWEARVGSAALLCLALHPSFSSGLPLVAVGAMDGRVTVLHGPTGAVLAAVQAHAKYVVRVAWAAADAASPDCAATCTSATSGAATASDGGSTAASSPTAAEGPGAAGLAGAAGVQPLLLASGSTDETVSVHRLDLDLDQAAAAAATAAAAGGAGQELDESAAPRRQPRGGRVAGGGVDLASLQDVEAAGIGRLSLVKQVPYGAAVTDVAFLADGYRLAVAVRGSNYLRLVDCRALLEAAAAAGGAGGGGGAVSEELVNMNEAGDDHVSFTPKQLLPSPCGRFLLVCTDTPRLLVLRTSDWSVLRLVFGLPTDQFPQPAAAWHRDGNYIYAAGANAQLCVFHLGSGRLVHTARPHKINVRDVDYDPRRNLLATCSFDKTVKLLGCPGHDS</sequence>
<accession>A0A2K3E620</accession>
<evidence type="ECO:0000256" key="2">
    <source>
        <dbReference type="ARBA" id="ARBA00022574"/>
    </source>
</evidence>